<dbReference type="GO" id="GO:0005789">
    <property type="term" value="C:endoplasmic reticulum membrane"/>
    <property type="evidence" value="ECO:0007669"/>
    <property type="project" value="UniProtKB-SubCell"/>
</dbReference>
<organism evidence="11 12">
    <name type="scientific">Owenia fusiformis</name>
    <name type="common">Polychaete worm</name>
    <dbReference type="NCBI Taxonomy" id="6347"/>
    <lineage>
        <taxon>Eukaryota</taxon>
        <taxon>Metazoa</taxon>
        <taxon>Spiralia</taxon>
        <taxon>Lophotrochozoa</taxon>
        <taxon>Annelida</taxon>
        <taxon>Polychaeta</taxon>
        <taxon>Sedentaria</taxon>
        <taxon>Canalipalpata</taxon>
        <taxon>Sabellida</taxon>
        <taxon>Oweniida</taxon>
        <taxon>Oweniidae</taxon>
        <taxon>Owenia</taxon>
    </lineage>
</organism>
<dbReference type="GO" id="GO:0005525">
    <property type="term" value="F:GTP binding"/>
    <property type="evidence" value="ECO:0007669"/>
    <property type="project" value="UniProtKB-KW"/>
</dbReference>
<dbReference type="Proteomes" id="UP000749559">
    <property type="component" value="Unassembled WGS sequence"/>
</dbReference>
<comment type="subcellular location">
    <subcellularLocation>
        <location evidence="1">Endoplasmic reticulum membrane</location>
        <topology evidence="1">Single-pass membrane protein</topology>
    </subcellularLocation>
</comment>
<dbReference type="PANTHER" id="PTHR11711">
    <property type="entry name" value="ADP RIBOSYLATION FACTOR-RELATED"/>
    <property type="match status" value="1"/>
</dbReference>
<dbReference type="CDD" id="cd04105">
    <property type="entry name" value="SR_beta"/>
    <property type="match status" value="1"/>
</dbReference>
<evidence type="ECO:0000313" key="11">
    <source>
        <dbReference type="EMBL" id="CAH1776082.1"/>
    </source>
</evidence>
<evidence type="ECO:0000256" key="10">
    <source>
        <dbReference type="ARBA" id="ARBA00023170"/>
    </source>
</evidence>
<dbReference type="AlphaFoldDB" id="A0A8J1XNZ7"/>
<evidence type="ECO:0000256" key="6">
    <source>
        <dbReference type="ARBA" id="ARBA00022824"/>
    </source>
</evidence>
<dbReference type="Gene3D" id="3.40.50.300">
    <property type="entry name" value="P-loop containing nucleotide triphosphate hydrolases"/>
    <property type="match status" value="1"/>
</dbReference>
<dbReference type="EMBL" id="CAIIXF020000001">
    <property type="protein sequence ID" value="CAH1776082.1"/>
    <property type="molecule type" value="Genomic_DNA"/>
</dbReference>
<evidence type="ECO:0000256" key="5">
    <source>
        <dbReference type="ARBA" id="ARBA00022741"/>
    </source>
</evidence>
<evidence type="ECO:0000256" key="4">
    <source>
        <dbReference type="ARBA" id="ARBA00022692"/>
    </source>
</evidence>
<gene>
    <name evidence="11" type="ORF">OFUS_LOCUS3298</name>
</gene>
<sequence>MSQLFKLEVKNTSGSTMATFENFSNDPINFVKDGINRNDPTVIGVLVGVAVVIFTIILLAILRGGRNTRRGLLLVGLCDSGKTLLFSRLVYKAFKNTHTSINVNDGSYTVPTEKGGVLNILDVPGHERIRPQLVDKYKDTARAIVFMVDSLTFSKELKDVAECLYNLLTDKVISSNRTPIVVACNKQDITMAKGSKVIKSQLEKEMNKVRVSRSAALQGQDNSSNSVVFLGKKNKEFEFSDLKGLKVEFVECSCKGLEDSDGDLKELYEWIEKIA</sequence>
<dbReference type="OrthoDB" id="41266at2759"/>
<evidence type="ECO:0000256" key="7">
    <source>
        <dbReference type="ARBA" id="ARBA00022989"/>
    </source>
</evidence>
<proteinExistence type="inferred from homology"/>
<comment type="similarity">
    <text evidence="2">Belongs to the SRP receptor beta subunit family.</text>
</comment>
<keyword evidence="10" id="KW-0675">Receptor</keyword>
<dbReference type="InterPro" id="IPR024156">
    <property type="entry name" value="Small_GTPase_ARF"/>
</dbReference>
<keyword evidence="6" id="KW-0256">Endoplasmic reticulum</keyword>
<dbReference type="InterPro" id="IPR027417">
    <property type="entry name" value="P-loop_NTPase"/>
</dbReference>
<evidence type="ECO:0000256" key="9">
    <source>
        <dbReference type="ARBA" id="ARBA00023136"/>
    </source>
</evidence>
<keyword evidence="9" id="KW-0472">Membrane</keyword>
<evidence type="ECO:0000256" key="2">
    <source>
        <dbReference type="ARBA" id="ARBA00005619"/>
    </source>
</evidence>
<reference evidence="11" key="1">
    <citation type="submission" date="2022-03" db="EMBL/GenBank/DDBJ databases">
        <authorList>
            <person name="Martin C."/>
        </authorList>
    </citation>
    <scope>NUCLEOTIDE SEQUENCE</scope>
</reference>
<dbReference type="InterPro" id="IPR019009">
    <property type="entry name" value="SRP_receptor_beta_su"/>
</dbReference>
<keyword evidence="12" id="KW-1185">Reference proteome</keyword>
<dbReference type="SUPFAM" id="SSF52540">
    <property type="entry name" value="P-loop containing nucleoside triphosphate hydrolases"/>
    <property type="match status" value="1"/>
</dbReference>
<accession>A0A8J1XNZ7</accession>
<evidence type="ECO:0000256" key="3">
    <source>
        <dbReference type="ARBA" id="ARBA00020256"/>
    </source>
</evidence>
<dbReference type="InterPro" id="IPR005225">
    <property type="entry name" value="Small_GTP-bd"/>
</dbReference>
<keyword evidence="8" id="KW-0342">GTP-binding</keyword>
<keyword evidence="4" id="KW-0812">Transmembrane</keyword>
<name>A0A8J1XNZ7_OWEFU</name>
<comment type="caution">
    <text evidence="11">The sequence shown here is derived from an EMBL/GenBank/DDBJ whole genome shotgun (WGS) entry which is preliminary data.</text>
</comment>
<protein>
    <recommendedName>
        <fullName evidence="3">Signal recognition particle receptor subunit beta</fullName>
    </recommendedName>
</protein>
<keyword evidence="5" id="KW-0547">Nucleotide-binding</keyword>
<dbReference type="PROSITE" id="PS51417">
    <property type="entry name" value="ARF"/>
    <property type="match status" value="1"/>
</dbReference>
<evidence type="ECO:0000256" key="1">
    <source>
        <dbReference type="ARBA" id="ARBA00004389"/>
    </source>
</evidence>
<keyword evidence="7" id="KW-1133">Transmembrane helix</keyword>
<evidence type="ECO:0000256" key="8">
    <source>
        <dbReference type="ARBA" id="ARBA00023134"/>
    </source>
</evidence>
<dbReference type="NCBIfam" id="TIGR00231">
    <property type="entry name" value="small_GTP"/>
    <property type="match status" value="1"/>
</dbReference>
<dbReference type="Pfam" id="PF09439">
    <property type="entry name" value="SRPRB"/>
    <property type="match status" value="1"/>
</dbReference>
<evidence type="ECO:0000313" key="12">
    <source>
        <dbReference type="Proteomes" id="UP000749559"/>
    </source>
</evidence>